<organism evidence="2 3">
    <name type="scientific">Candidatus Mycosynbacter amalyticus</name>
    <dbReference type="NCBI Taxonomy" id="2665156"/>
    <lineage>
        <taxon>Bacteria</taxon>
        <taxon>Candidatus Saccharimonadota</taxon>
        <taxon>Candidatus Saccharimonadota incertae sedis</taxon>
        <taxon>Candidatus Mycosynbacter</taxon>
    </lineage>
</organism>
<keyword evidence="3" id="KW-1185">Reference proteome</keyword>
<protein>
    <submittedName>
        <fullName evidence="2">Uncharacterized protein</fullName>
    </submittedName>
</protein>
<accession>A0A857MJ90</accession>
<dbReference type="RefSeq" id="WP_260764036.1">
    <property type="nucleotide sequence ID" value="NZ_CP045921.1"/>
</dbReference>
<gene>
    <name evidence="2" type="ORF">GII36_01955</name>
</gene>
<dbReference type="AlphaFoldDB" id="A0A857MJ90"/>
<sequence>MFDTKTAHHAPHGELGHVCTAECEHTQQSSDKLAEELFGKHEHTHESPAHGEIGHICDANCEHTQAQADKLAEDLFDTSPSESPQKETFESDDIEDNDSAAHTHTDAPTHAHAAEVDTRTRHDVDAQAVDAARGNASKHTSDTPHDTATSNTPTTAMRPEAATHALDTFPAGNKSMIPQVQEIPVETTRIQHAPEEELPAPPQGTHPPESIGLAYDPVLDATHHDDREDEFPAPILLESATAHSPVAFPEYTLEQVLQLHTEIDTATETEIESSFTAEEWDAALYGNLDGEYVAATVQTHDTQSDGEVDETFSASGVHDFLEASPRDALNHPAVEPLSVLAPSVAPELTFDAIDTEARQEARMTIDSLLEYAESPGQDLPPLTASSLQHSVYEIADKLDISPEQLCIALELEKETDNDTSSDNEIELTDLQYKILIALKDTISIEESAEFSLAATVVNTTDTPESIFQALSRLALNTFLPSMS</sequence>
<feature type="region of interest" description="Disordered" evidence="1">
    <location>
        <begin position="76"/>
        <end position="157"/>
    </location>
</feature>
<evidence type="ECO:0000313" key="2">
    <source>
        <dbReference type="EMBL" id="QHN42613.1"/>
    </source>
</evidence>
<evidence type="ECO:0000256" key="1">
    <source>
        <dbReference type="SAM" id="MobiDB-lite"/>
    </source>
</evidence>
<reference evidence="2" key="1">
    <citation type="journal article" date="2021" name="Nat. Microbiol.">
        <title>Cocultivation of an ultrasmall environmental parasitic bacterium with lytic ability against bacteria associated with wastewater foams.</title>
        <authorList>
            <person name="Batinovic S."/>
            <person name="Rose J.J.A."/>
            <person name="Ratcliffe J."/>
            <person name="Seviour R.J."/>
            <person name="Petrovski S."/>
        </authorList>
    </citation>
    <scope>NUCLEOTIDE SEQUENCE</scope>
    <source>
        <strain evidence="2">JR1</strain>
    </source>
</reference>
<feature type="compositionally biased region" description="Basic and acidic residues" evidence="1">
    <location>
        <begin position="99"/>
        <end position="125"/>
    </location>
</feature>
<feature type="compositionally biased region" description="Polar residues" evidence="1">
    <location>
        <begin position="146"/>
        <end position="155"/>
    </location>
</feature>
<evidence type="ECO:0000313" key="3">
    <source>
        <dbReference type="Proteomes" id="UP001059824"/>
    </source>
</evidence>
<name>A0A857MJ90_9BACT</name>
<dbReference type="Proteomes" id="UP001059824">
    <property type="component" value="Chromosome"/>
</dbReference>
<proteinExistence type="predicted"/>
<dbReference type="EMBL" id="CP045921">
    <property type="protein sequence ID" value="QHN42613.1"/>
    <property type="molecule type" value="Genomic_DNA"/>
</dbReference>
<dbReference type="KEGG" id="mama:GII36_01955"/>